<protein>
    <submittedName>
        <fullName evidence="1">Uncharacterized protein</fullName>
    </submittedName>
</protein>
<proteinExistence type="predicted"/>
<sequence>MKTLLKLLSITALIVLWSCGYKNTEKDKHPDLPIFPEHTNNKINIKPFPFITTDLYYNTDYIFANTDNGELRILDRNFKTINQLAIQVDLKSITNQGDIYNIETKGDNIKTLKSVYKLSSENNFKPEKLEIKTVFARSFHKIRDSLTTHLKEKSKTYIDSMYTLEIEKDKQKTLAKLTEIIEHVDAMVHLEHIEVDILKYKNKDVALYSNLLFFDELEDIKKKKYLPTVQRITHMQKSPISFDKVVLDNSYSGNHLVGGFTPIGYNYIALKVDNQTTKFKIKNADNGDGIHILNTSKDTIILNDNTYQLFYATVKK</sequence>
<gene>
    <name evidence="1" type="ORF">FNB79_00860</name>
</gene>
<evidence type="ECO:0000313" key="2">
    <source>
        <dbReference type="Proteomes" id="UP000319209"/>
    </source>
</evidence>
<evidence type="ECO:0000313" key="1">
    <source>
        <dbReference type="EMBL" id="QDO92589.1"/>
    </source>
</evidence>
<dbReference type="RefSeq" id="WP_143379499.1">
    <property type="nucleotide sequence ID" value="NZ_CP041637.1"/>
</dbReference>
<accession>A0A516GM42</accession>
<dbReference type="EMBL" id="CP041637">
    <property type="protein sequence ID" value="QDO92589.1"/>
    <property type="molecule type" value="Genomic_DNA"/>
</dbReference>
<dbReference type="OrthoDB" id="1156500at2"/>
<dbReference type="KEGG" id="fop:FNB79_00860"/>
<dbReference type="AlphaFoldDB" id="A0A516GM42"/>
<reference evidence="1 2" key="1">
    <citation type="submission" date="2019-07" db="EMBL/GenBank/DDBJ databases">
        <title>Genome sequencing for Formosa sp. PS13.</title>
        <authorList>
            <person name="Park S.-J."/>
        </authorList>
    </citation>
    <scope>NUCLEOTIDE SEQUENCE [LARGE SCALE GENOMIC DNA]</scope>
    <source>
        <strain evidence="1 2">PS13</strain>
    </source>
</reference>
<keyword evidence="2" id="KW-1185">Reference proteome</keyword>
<organism evidence="1 2">
    <name type="scientific">Formosa sediminum</name>
    <dbReference type="NCBI Taxonomy" id="2594004"/>
    <lineage>
        <taxon>Bacteria</taxon>
        <taxon>Pseudomonadati</taxon>
        <taxon>Bacteroidota</taxon>
        <taxon>Flavobacteriia</taxon>
        <taxon>Flavobacteriales</taxon>
        <taxon>Flavobacteriaceae</taxon>
        <taxon>Formosa</taxon>
    </lineage>
</organism>
<dbReference type="Proteomes" id="UP000319209">
    <property type="component" value="Chromosome"/>
</dbReference>
<name>A0A516GM42_9FLAO</name>